<protein>
    <submittedName>
        <fullName evidence="2">ParA family protein</fullName>
    </submittedName>
</protein>
<dbReference type="InterPro" id="IPR050678">
    <property type="entry name" value="DNA_Partitioning_ATPase"/>
</dbReference>
<dbReference type="SUPFAM" id="SSF52540">
    <property type="entry name" value="P-loop containing nucleoside triphosphate hydrolases"/>
    <property type="match status" value="1"/>
</dbReference>
<dbReference type="EMBL" id="SISF01000026">
    <property type="protein sequence ID" value="TBN14873.1"/>
    <property type="molecule type" value="Genomic_DNA"/>
</dbReference>
<dbReference type="Pfam" id="PF01656">
    <property type="entry name" value="CbiA"/>
    <property type="match status" value="1"/>
</dbReference>
<organism evidence="2 3">
    <name type="scientific">Agrobacterium cavarae</name>
    <dbReference type="NCBI Taxonomy" id="2528239"/>
    <lineage>
        <taxon>Bacteria</taxon>
        <taxon>Pseudomonadati</taxon>
        <taxon>Pseudomonadota</taxon>
        <taxon>Alphaproteobacteria</taxon>
        <taxon>Hyphomicrobiales</taxon>
        <taxon>Rhizobiaceae</taxon>
        <taxon>Rhizobium/Agrobacterium group</taxon>
        <taxon>Agrobacterium</taxon>
    </lineage>
</organism>
<dbReference type="InterPro" id="IPR002586">
    <property type="entry name" value="CobQ/CobB/MinD/ParA_Nub-bd_dom"/>
</dbReference>
<sequence length="773" mass="86611">MCFACHVGNATYEGSAIVRRVEGDGRIISFYSFKGGVGRTMALANVAFLASQNGYRVLVMDWDLEAPGLPYYFRGLMEGTELKQLKEAPGILNLIWKWRSLIGGSKTQKQTDHLFEQIGNGQPFTEFVQSVAEWDGVNERGVLDYVGAGSPLIGDKDPLPYEDALAHFSWPEFFESYAGGALLQSLRDWAKRNYDFIFIDSRTGMADVAGICTMQMPDSVALCFVLNRQNIDGVAKVASAIRAKRDNQVDLRAVPMRLRSGGVGASLETDAQARAQLQLTKIGGFSAEALADDFKQLSVNTALELPYYETLAPFLAADPSLDYLTLNYLRLATQLLNVELQIPDFDPDWMESVQRRLQPTHATIDYVLHLKSSEPSRAVDELSRLIESAFEDEIDGADLDDDYVSALVETAVGLTDYSDSPFEALEMLNRAIDLLRDLTAQRPEKWKILLISALERCLSDLNPYLEPNEELALLEELDGLLSAGTTVSSRLQRIANRRRAARLYANENEIDTANQTLGDLNRLIKEFKEVASNLKLPVEQFEEILSADVEMSVIRGDIFQQQENYTKSVREYRSGIDKLLANPSHASSFRTELLRLRYDLHSRLARIGHDTVSIEEAADHALQAVRAVSWSGGTNALIIHFIDLSRAVLAAGDREMAYRFLDASFGDERRGHLQFANYYGRQPKVAIAFLDILTQFARQLSTSGTERAYSLLRQIRNLALLINANLERRRHTVSDRSRGDVREQVRELLELVQGSGVAIDVPSHNRPKRPRTE</sequence>
<dbReference type="Proteomes" id="UP000294239">
    <property type="component" value="Unassembled WGS sequence"/>
</dbReference>
<dbReference type="InterPro" id="IPR027417">
    <property type="entry name" value="P-loop_NTPase"/>
</dbReference>
<feature type="domain" description="CobQ/CobB/MinD/ParA nucleotide binding" evidence="1">
    <location>
        <begin position="28"/>
        <end position="248"/>
    </location>
</feature>
<keyword evidence="3" id="KW-1185">Reference proteome</keyword>
<dbReference type="Gene3D" id="3.40.50.300">
    <property type="entry name" value="P-loop containing nucleotide triphosphate hydrolases"/>
    <property type="match status" value="1"/>
</dbReference>
<proteinExistence type="predicted"/>
<reference evidence="2 3" key="1">
    <citation type="submission" date="2019-02" db="EMBL/GenBank/DDBJ databases">
        <title>Current taxonomic status of genus Agrobacterium and description of Agrobacterium cavarae sp. nov. isolated from maize roots.</title>
        <authorList>
            <person name="Flores-Felix J.D."/>
            <person name="Menendez E."/>
            <person name="Ramirez-Bahena M.H."/>
            <person name="Garcia-Fraile P."/>
            <person name="Velazquez E."/>
        </authorList>
    </citation>
    <scope>NUCLEOTIDE SEQUENCE [LARGE SCALE GENOMIC DNA]</scope>
    <source>
        <strain evidence="2 3">RZME10</strain>
    </source>
</reference>
<name>A0ABY1YAA3_9HYPH</name>
<evidence type="ECO:0000313" key="3">
    <source>
        <dbReference type="Proteomes" id="UP000294239"/>
    </source>
</evidence>
<comment type="caution">
    <text evidence="2">The sequence shown here is derived from an EMBL/GenBank/DDBJ whole genome shotgun (WGS) entry which is preliminary data.</text>
</comment>
<dbReference type="NCBIfam" id="NF047398">
    <property type="entry name" value="AAA_KGGVGR"/>
    <property type="match status" value="1"/>
</dbReference>
<gene>
    <name evidence="2" type="ORF">EYC79_07580</name>
</gene>
<accession>A0ABY1YAA3</accession>
<evidence type="ECO:0000259" key="1">
    <source>
        <dbReference type="Pfam" id="PF01656"/>
    </source>
</evidence>
<dbReference type="PANTHER" id="PTHR13696:SF52">
    <property type="entry name" value="PARA FAMILY PROTEIN CT_582"/>
    <property type="match status" value="1"/>
</dbReference>
<evidence type="ECO:0000313" key="2">
    <source>
        <dbReference type="EMBL" id="TBN14873.1"/>
    </source>
</evidence>
<dbReference type="PANTHER" id="PTHR13696">
    <property type="entry name" value="P-LOOP CONTAINING NUCLEOSIDE TRIPHOSPHATE HYDROLASE"/>
    <property type="match status" value="1"/>
</dbReference>